<dbReference type="NCBIfam" id="TIGR00724">
    <property type="entry name" value="urea_amlyse_rel"/>
    <property type="match status" value="1"/>
</dbReference>
<evidence type="ECO:0000313" key="5">
    <source>
        <dbReference type="EMBL" id="AGU14842.1"/>
    </source>
</evidence>
<dbReference type="OrthoDB" id="9768696at2"/>
<dbReference type="PATRIC" id="fig|1348662.3.peg.680"/>
<evidence type="ECO:0000259" key="4">
    <source>
        <dbReference type="SMART" id="SM00797"/>
    </source>
</evidence>
<dbReference type="SMART" id="SM00797">
    <property type="entry name" value="AHS2"/>
    <property type="match status" value="1"/>
</dbReference>
<dbReference type="GO" id="GO:0005524">
    <property type="term" value="F:ATP binding"/>
    <property type="evidence" value="ECO:0007669"/>
    <property type="project" value="UniProtKB-KW"/>
</dbReference>
<keyword evidence="1" id="KW-0547">Nucleotide-binding</keyword>
<sequence length="307" mass="32160">MGLDRCEGVDTFEVIATGPQTLIQDGGRAGFASVGVCASGSFDRLSAARANHAVGNDPDCAVLEVLMGGLELRALRSAMLIVTGVACSVTVFPSSGQPARRLFSNRVVDVAEGDCINIGMFSAGMRGYVGVRGGVRAAKVLGSCSTDVMSGLGPAPLTQGDVLAVGVAESGWHPALRELTPLWRAGQRVVELEVIMGPRDGWFRDPAALCSQTFTVGSDSNRVGVRLTAAHPLERVVDQELASEGTVRGAIQVPPNGHPVIFGPDHPVTGGYPVIGVLSGRSSDRCAQLAPGDLVRFRRRQVQNFTK</sequence>
<protein>
    <recommendedName>
        <fullName evidence="4">Carboxyltransferase domain-containing protein</fullName>
    </recommendedName>
</protein>
<dbReference type="SUPFAM" id="SSF50891">
    <property type="entry name" value="Cyclophilin-like"/>
    <property type="match status" value="1"/>
</dbReference>
<dbReference type="GO" id="GO:0016787">
    <property type="term" value="F:hydrolase activity"/>
    <property type="evidence" value="ECO:0007669"/>
    <property type="project" value="UniProtKB-KW"/>
</dbReference>
<dbReference type="Proteomes" id="UP000016943">
    <property type="component" value="Chromosome"/>
</dbReference>
<accession>U3GYX9</accession>
<organism evidence="5 6">
    <name type="scientific">Corynebacterium argentoratense DSM 44202</name>
    <dbReference type="NCBI Taxonomy" id="1348662"/>
    <lineage>
        <taxon>Bacteria</taxon>
        <taxon>Bacillati</taxon>
        <taxon>Actinomycetota</taxon>
        <taxon>Actinomycetes</taxon>
        <taxon>Mycobacteriales</taxon>
        <taxon>Corynebacteriaceae</taxon>
        <taxon>Corynebacterium</taxon>
    </lineage>
</organism>
<dbReference type="Gene3D" id="2.40.100.10">
    <property type="entry name" value="Cyclophilin-like"/>
    <property type="match status" value="1"/>
</dbReference>
<keyword evidence="2" id="KW-0378">Hydrolase</keyword>
<dbReference type="PANTHER" id="PTHR43309:SF3">
    <property type="entry name" value="5-OXOPROLINASE SUBUNIT C"/>
    <property type="match status" value="1"/>
</dbReference>
<dbReference type="KEGG" id="caz:CARG_03465"/>
<dbReference type="Pfam" id="PF02626">
    <property type="entry name" value="CT_A_B"/>
    <property type="match status" value="1"/>
</dbReference>
<reference evidence="5 6" key="1">
    <citation type="journal article" date="2013" name="Genome Announc.">
        <title>Whole-Genome Sequence of the Clinical Strain Corynebacterium argentoratense DSM 44202, Isolated from a Human Throat Specimen.</title>
        <authorList>
            <person name="Bomholt C."/>
            <person name="Glaub A."/>
            <person name="Gravermann K."/>
            <person name="Albersmeier A."/>
            <person name="Brinkrolf K."/>
            <person name="Ruckert C."/>
            <person name="Tauch A."/>
        </authorList>
    </citation>
    <scope>NUCLEOTIDE SEQUENCE [LARGE SCALE GENOMIC DNA]</scope>
    <source>
        <strain evidence="5">DSM 44202</strain>
    </source>
</reference>
<gene>
    <name evidence="5" type="ORF">CARG_03465</name>
</gene>
<evidence type="ECO:0000313" key="6">
    <source>
        <dbReference type="Proteomes" id="UP000016943"/>
    </source>
</evidence>
<dbReference type="InterPro" id="IPR029000">
    <property type="entry name" value="Cyclophilin-like_dom_sf"/>
</dbReference>
<dbReference type="PANTHER" id="PTHR43309">
    <property type="entry name" value="5-OXOPROLINASE SUBUNIT C"/>
    <property type="match status" value="1"/>
</dbReference>
<proteinExistence type="predicted"/>
<dbReference type="InterPro" id="IPR052708">
    <property type="entry name" value="PxpC"/>
</dbReference>
<name>U3GYX9_9CORY</name>
<keyword evidence="6" id="KW-1185">Reference proteome</keyword>
<dbReference type="STRING" id="1348662.CARG_03465"/>
<dbReference type="AlphaFoldDB" id="U3GYX9"/>
<feature type="domain" description="Carboxyltransferase" evidence="4">
    <location>
        <begin position="33"/>
        <end position="305"/>
    </location>
</feature>
<dbReference type="eggNOG" id="COG1984">
    <property type="taxonomic scope" value="Bacteria"/>
</dbReference>
<dbReference type="HOGENOM" id="CLU_028967_0_3_11"/>
<dbReference type="InterPro" id="IPR003778">
    <property type="entry name" value="CT_A_B"/>
</dbReference>
<evidence type="ECO:0000256" key="1">
    <source>
        <dbReference type="ARBA" id="ARBA00022741"/>
    </source>
</evidence>
<dbReference type="EMBL" id="CP006365">
    <property type="protein sequence ID" value="AGU14842.1"/>
    <property type="molecule type" value="Genomic_DNA"/>
</dbReference>
<evidence type="ECO:0000256" key="3">
    <source>
        <dbReference type="ARBA" id="ARBA00022840"/>
    </source>
</evidence>
<evidence type="ECO:0000256" key="2">
    <source>
        <dbReference type="ARBA" id="ARBA00022801"/>
    </source>
</evidence>
<keyword evidence="3" id="KW-0067">ATP-binding</keyword>